<evidence type="ECO:0000256" key="1">
    <source>
        <dbReference type="SAM" id="SignalP"/>
    </source>
</evidence>
<comment type="caution">
    <text evidence="2">The sequence shown here is derived from an EMBL/GenBank/DDBJ whole genome shotgun (WGS) entry which is preliminary data.</text>
</comment>
<organism evidence="2 3">
    <name type="scientific">Arctia plantaginis</name>
    <name type="common">Wood tiger moth</name>
    <name type="synonym">Phalaena plantaginis</name>
    <dbReference type="NCBI Taxonomy" id="874455"/>
    <lineage>
        <taxon>Eukaryota</taxon>
        <taxon>Metazoa</taxon>
        <taxon>Ecdysozoa</taxon>
        <taxon>Arthropoda</taxon>
        <taxon>Hexapoda</taxon>
        <taxon>Insecta</taxon>
        <taxon>Pterygota</taxon>
        <taxon>Neoptera</taxon>
        <taxon>Endopterygota</taxon>
        <taxon>Lepidoptera</taxon>
        <taxon>Glossata</taxon>
        <taxon>Ditrysia</taxon>
        <taxon>Noctuoidea</taxon>
        <taxon>Erebidae</taxon>
        <taxon>Arctiinae</taxon>
        <taxon>Arctia</taxon>
    </lineage>
</organism>
<reference evidence="2 3" key="1">
    <citation type="submission" date="2020-04" db="EMBL/GenBank/DDBJ databases">
        <authorList>
            <person name="Wallbank WR R."/>
            <person name="Pardo Diaz C."/>
            <person name="Kozak K."/>
            <person name="Martin S."/>
            <person name="Jiggins C."/>
            <person name="Moest M."/>
            <person name="Warren A I."/>
            <person name="Byers J.R.P. K."/>
            <person name="Montejo-Kovacevich G."/>
            <person name="Yen C E."/>
        </authorList>
    </citation>
    <scope>NUCLEOTIDE SEQUENCE [LARGE SCALE GENOMIC DNA]</scope>
</reference>
<dbReference type="AlphaFoldDB" id="A0A8S0ZD66"/>
<evidence type="ECO:0000313" key="3">
    <source>
        <dbReference type="Proteomes" id="UP000494106"/>
    </source>
</evidence>
<accession>A0A8S0ZD66</accession>
<sequence>MRATVRAVVVRLVARGAALTALACGDRSRWLLIRAYVRARRLRTKFRGRVATLFLLKPKSPSQSIASVALVREAQINAGHSPADATQLFLNLITMPAATAPKRTC</sequence>
<keyword evidence="1" id="KW-0732">Signal</keyword>
<keyword evidence="3" id="KW-1185">Reference proteome</keyword>
<name>A0A8S0ZD66_ARCPL</name>
<dbReference type="EMBL" id="CADEBC010000428">
    <property type="protein sequence ID" value="CAB3230874.1"/>
    <property type="molecule type" value="Genomic_DNA"/>
</dbReference>
<feature type="signal peptide" evidence="1">
    <location>
        <begin position="1"/>
        <end position="18"/>
    </location>
</feature>
<gene>
    <name evidence="2" type="ORF">APLA_LOCUS4388</name>
</gene>
<evidence type="ECO:0000313" key="2">
    <source>
        <dbReference type="EMBL" id="CAB3230874.1"/>
    </source>
</evidence>
<feature type="chain" id="PRO_5035841957" description="Secreted protein" evidence="1">
    <location>
        <begin position="19"/>
        <end position="105"/>
    </location>
</feature>
<evidence type="ECO:0008006" key="4">
    <source>
        <dbReference type="Google" id="ProtNLM"/>
    </source>
</evidence>
<dbReference type="Proteomes" id="UP000494106">
    <property type="component" value="Unassembled WGS sequence"/>
</dbReference>
<proteinExistence type="predicted"/>
<protein>
    <recommendedName>
        <fullName evidence="4">Secreted protein</fullName>
    </recommendedName>
</protein>